<sequence length="519" mass="60290">MYKAIVVDDENYDLEGMRQLIPWTELGIEVLRWENKPLAAWSFIEQNHLDILITDIKMPIMSGLELAKLAQQKNNHVKKVFISGYQDFDYAKQALDMKADAYLLKPVEDDELIEILRRIVAELDTMKEEEAVSMDSFEFIRNDVVLHLLEGDMDEQTLHTFLQKYSVNIPKTAAAAVLIEVDRVLPSRYSERDHAILLDHTLELIMNYIDKRNLGLYCKVSAARIGLIYTGSDIGMADELNRMIDQVRSGGPLTATISFGDPVTDRGSLVSSFGQARELIGYKMFLGRDRIILPGEAKWTEAREVRDVNSILDQMFTATVNYQLVRICDCMEELFQLVKTFKKPIRVYHFSLHIVMKLEHYLEQMNESFHSLLGWGNDYFDTINQFETAHDIQSWLQRTLFEISEMVYTRKQSRNNRLFDEITGYVKQHLSEEITLKEMANHFAYSPNHLGHMFKVTMGVSFNEYMAMCRMEKAKELLRNHKLKVYEVADQVGYKSLTYFSRAFREYAGMTPGDYRKQG</sequence>
<name>A0A371PI52_9BACL</name>
<dbReference type="PRINTS" id="PR00032">
    <property type="entry name" value="HTHARAC"/>
</dbReference>
<dbReference type="GO" id="GO:0043565">
    <property type="term" value="F:sequence-specific DNA binding"/>
    <property type="evidence" value="ECO:0007669"/>
    <property type="project" value="InterPro"/>
</dbReference>
<evidence type="ECO:0000256" key="3">
    <source>
        <dbReference type="ARBA" id="ARBA00022553"/>
    </source>
</evidence>
<evidence type="ECO:0000256" key="5">
    <source>
        <dbReference type="ARBA" id="ARBA00023015"/>
    </source>
</evidence>
<comment type="caution">
    <text evidence="11">The sequence shown here is derived from an EMBL/GenBank/DDBJ whole genome shotgun (WGS) entry which is preliminary data.</text>
</comment>
<evidence type="ECO:0000256" key="1">
    <source>
        <dbReference type="ARBA" id="ARBA00004496"/>
    </source>
</evidence>
<dbReference type="InterPro" id="IPR018062">
    <property type="entry name" value="HTH_AraC-typ_CS"/>
</dbReference>
<dbReference type="InterPro" id="IPR051552">
    <property type="entry name" value="HptR"/>
</dbReference>
<feature type="modified residue" description="4-aspartylphosphate" evidence="8">
    <location>
        <position position="55"/>
    </location>
</feature>
<dbReference type="EMBL" id="QUBQ01000001">
    <property type="protein sequence ID" value="REK75891.1"/>
    <property type="molecule type" value="Genomic_DNA"/>
</dbReference>
<gene>
    <name evidence="11" type="ORF">DX130_02095</name>
</gene>
<keyword evidence="5" id="KW-0805">Transcription regulation</keyword>
<dbReference type="GO" id="GO:0005737">
    <property type="term" value="C:cytoplasm"/>
    <property type="evidence" value="ECO:0007669"/>
    <property type="project" value="UniProtKB-SubCell"/>
</dbReference>
<proteinExistence type="predicted"/>
<dbReference type="Proteomes" id="UP000261905">
    <property type="component" value="Unassembled WGS sequence"/>
</dbReference>
<evidence type="ECO:0000259" key="10">
    <source>
        <dbReference type="PROSITE" id="PS50110"/>
    </source>
</evidence>
<dbReference type="Gene3D" id="3.40.50.2300">
    <property type="match status" value="1"/>
</dbReference>
<keyword evidence="2" id="KW-0963">Cytoplasm</keyword>
<dbReference type="InterPro" id="IPR001789">
    <property type="entry name" value="Sig_transdc_resp-reg_receiver"/>
</dbReference>
<feature type="domain" description="HTH araC/xylS-type" evidence="9">
    <location>
        <begin position="420"/>
        <end position="518"/>
    </location>
</feature>
<dbReference type="OrthoDB" id="2666291at2"/>
<dbReference type="PROSITE" id="PS01124">
    <property type="entry name" value="HTH_ARAC_FAMILY_2"/>
    <property type="match status" value="1"/>
</dbReference>
<evidence type="ECO:0000256" key="4">
    <source>
        <dbReference type="ARBA" id="ARBA00023012"/>
    </source>
</evidence>
<dbReference type="CDD" id="cd17536">
    <property type="entry name" value="REC_YesN-like"/>
    <property type="match status" value="1"/>
</dbReference>
<dbReference type="InterPro" id="IPR020449">
    <property type="entry name" value="Tscrpt_reg_AraC-type_HTH"/>
</dbReference>
<evidence type="ECO:0000259" key="9">
    <source>
        <dbReference type="PROSITE" id="PS01124"/>
    </source>
</evidence>
<dbReference type="InterPro" id="IPR011006">
    <property type="entry name" value="CheY-like_superfamily"/>
</dbReference>
<evidence type="ECO:0000256" key="2">
    <source>
        <dbReference type="ARBA" id="ARBA00022490"/>
    </source>
</evidence>
<dbReference type="Gene3D" id="1.10.10.60">
    <property type="entry name" value="Homeodomain-like"/>
    <property type="match status" value="2"/>
</dbReference>
<organism evidence="11 12">
    <name type="scientific">Paenibacillus paeoniae</name>
    <dbReference type="NCBI Taxonomy" id="2292705"/>
    <lineage>
        <taxon>Bacteria</taxon>
        <taxon>Bacillati</taxon>
        <taxon>Bacillota</taxon>
        <taxon>Bacilli</taxon>
        <taxon>Bacillales</taxon>
        <taxon>Paenibacillaceae</taxon>
        <taxon>Paenibacillus</taxon>
    </lineage>
</organism>
<dbReference type="SMART" id="SM00342">
    <property type="entry name" value="HTH_ARAC"/>
    <property type="match status" value="1"/>
</dbReference>
<dbReference type="PROSITE" id="PS50110">
    <property type="entry name" value="RESPONSE_REGULATORY"/>
    <property type="match status" value="1"/>
</dbReference>
<dbReference type="RefSeq" id="WP_116042444.1">
    <property type="nucleotide sequence ID" value="NZ_QUBQ01000001.1"/>
</dbReference>
<reference evidence="11 12" key="1">
    <citation type="submission" date="2018-08" db="EMBL/GenBank/DDBJ databases">
        <title>Paenibacillus sp. M4BSY-1, whole genome shotgun sequence.</title>
        <authorList>
            <person name="Tuo L."/>
        </authorList>
    </citation>
    <scope>NUCLEOTIDE SEQUENCE [LARGE SCALE GENOMIC DNA]</scope>
    <source>
        <strain evidence="11 12">M4BSY-1</strain>
    </source>
</reference>
<dbReference type="SUPFAM" id="SSF46689">
    <property type="entry name" value="Homeodomain-like"/>
    <property type="match status" value="2"/>
</dbReference>
<evidence type="ECO:0000313" key="12">
    <source>
        <dbReference type="Proteomes" id="UP000261905"/>
    </source>
</evidence>
<dbReference type="AlphaFoldDB" id="A0A371PI52"/>
<dbReference type="SMART" id="SM00448">
    <property type="entry name" value="REC"/>
    <property type="match status" value="1"/>
</dbReference>
<dbReference type="GO" id="GO:0000160">
    <property type="term" value="P:phosphorelay signal transduction system"/>
    <property type="evidence" value="ECO:0007669"/>
    <property type="project" value="UniProtKB-KW"/>
</dbReference>
<keyword evidence="4" id="KW-0902">Two-component regulatory system</keyword>
<keyword evidence="12" id="KW-1185">Reference proteome</keyword>
<dbReference type="SUPFAM" id="SSF52172">
    <property type="entry name" value="CheY-like"/>
    <property type="match status" value="1"/>
</dbReference>
<evidence type="ECO:0000256" key="6">
    <source>
        <dbReference type="ARBA" id="ARBA00023125"/>
    </source>
</evidence>
<dbReference type="PANTHER" id="PTHR42713">
    <property type="entry name" value="HISTIDINE KINASE-RELATED"/>
    <property type="match status" value="1"/>
</dbReference>
<feature type="domain" description="Response regulatory" evidence="10">
    <location>
        <begin position="3"/>
        <end position="120"/>
    </location>
</feature>
<keyword evidence="6" id="KW-0238">DNA-binding</keyword>
<protein>
    <submittedName>
        <fullName evidence="11">Helix-turn-helix domain-containing protein</fullName>
    </submittedName>
</protein>
<dbReference type="InterPro" id="IPR009057">
    <property type="entry name" value="Homeodomain-like_sf"/>
</dbReference>
<dbReference type="GO" id="GO:0003700">
    <property type="term" value="F:DNA-binding transcription factor activity"/>
    <property type="evidence" value="ECO:0007669"/>
    <property type="project" value="InterPro"/>
</dbReference>
<keyword evidence="3 8" id="KW-0597">Phosphoprotein</keyword>
<evidence type="ECO:0000256" key="7">
    <source>
        <dbReference type="ARBA" id="ARBA00023163"/>
    </source>
</evidence>
<dbReference type="InterPro" id="IPR018060">
    <property type="entry name" value="HTH_AraC"/>
</dbReference>
<dbReference type="PROSITE" id="PS00041">
    <property type="entry name" value="HTH_ARAC_FAMILY_1"/>
    <property type="match status" value="1"/>
</dbReference>
<dbReference type="Pfam" id="PF12833">
    <property type="entry name" value="HTH_18"/>
    <property type="match status" value="1"/>
</dbReference>
<dbReference type="PANTHER" id="PTHR42713:SF3">
    <property type="entry name" value="TRANSCRIPTIONAL REGULATORY PROTEIN HPTR"/>
    <property type="match status" value="1"/>
</dbReference>
<dbReference type="Pfam" id="PF00072">
    <property type="entry name" value="Response_reg"/>
    <property type="match status" value="1"/>
</dbReference>
<evidence type="ECO:0000256" key="8">
    <source>
        <dbReference type="PROSITE-ProRule" id="PRU00169"/>
    </source>
</evidence>
<accession>A0A371PI52</accession>
<evidence type="ECO:0000313" key="11">
    <source>
        <dbReference type="EMBL" id="REK75891.1"/>
    </source>
</evidence>
<keyword evidence="7" id="KW-0804">Transcription</keyword>
<comment type="subcellular location">
    <subcellularLocation>
        <location evidence="1">Cytoplasm</location>
    </subcellularLocation>
</comment>